<keyword evidence="1" id="KW-0812">Transmembrane</keyword>
<accession>A0AAX3E8B6</accession>
<organism evidence="2 3">
    <name type="scientific">Methanoculleus submarinus</name>
    <dbReference type="NCBI Taxonomy" id="204050"/>
    <lineage>
        <taxon>Archaea</taxon>
        <taxon>Methanobacteriati</taxon>
        <taxon>Methanobacteriota</taxon>
        <taxon>Stenosarchaea group</taxon>
        <taxon>Methanomicrobia</taxon>
        <taxon>Methanomicrobiales</taxon>
        <taxon>Methanomicrobiaceae</taxon>
        <taxon>Methanoculleus</taxon>
    </lineage>
</organism>
<dbReference type="Proteomes" id="UP001156196">
    <property type="component" value="Chromosome"/>
</dbReference>
<evidence type="ECO:0000313" key="3">
    <source>
        <dbReference type="Proteomes" id="UP001156196"/>
    </source>
</evidence>
<dbReference type="RefSeq" id="WP_011843969.1">
    <property type="nucleotide sequence ID" value="NZ_CP109831.1"/>
</dbReference>
<sequence>MTDPRTTGGTGLFKEASLPLSIALVIPVGVLLVLLGLLLIPVNLGMLPFSPDGQLGLLLVIMAVQMLALGETPMGQYKRSRLLIVIGIAFAAMGIFSCIVPGILTGVIRVLLAILNIAGGAILLTKRFLPMLHAAAEPAPLPPILKRLLVTLTVLNVVAIAFGISMLLPGLVPGMVIAGIVVINGLLLFVLVSILLKIG</sequence>
<feature type="transmembrane region" description="Helical" evidence="1">
    <location>
        <begin position="82"/>
        <end position="104"/>
    </location>
</feature>
<evidence type="ECO:0000256" key="1">
    <source>
        <dbReference type="SAM" id="Phobius"/>
    </source>
</evidence>
<feature type="transmembrane region" description="Helical" evidence="1">
    <location>
        <begin position="53"/>
        <end position="70"/>
    </location>
</feature>
<feature type="transmembrane region" description="Helical" evidence="1">
    <location>
        <begin position="110"/>
        <end position="129"/>
    </location>
</feature>
<reference evidence="2" key="1">
    <citation type="submission" date="2022-10" db="EMBL/GenBank/DDBJ databases">
        <title>Complete genome of Methanoculleus submarinus DSM 15122.</title>
        <authorList>
            <person name="Chen S.-C."/>
            <person name="Lai S.-J."/>
            <person name="You Y.-T."/>
        </authorList>
    </citation>
    <scope>NUCLEOTIDE SEQUENCE</scope>
    <source>
        <strain evidence="2">DSM 15122</strain>
    </source>
</reference>
<feature type="transmembrane region" description="Helical" evidence="1">
    <location>
        <begin position="174"/>
        <end position="196"/>
    </location>
</feature>
<dbReference type="GeneID" id="4847347"/>
<dbReference type="AlphaFoldDB" id="A0AAX3E8B6"/>
<feature type="transmembrane region" description="Helical" evidence="1">
    <location>
        <begin position="149"/>
        <end position="168"/>
    </location>
</feature>
<keyword evidence="1" id="KW-1133">Transmembrane helix</keyword>
<protein>
    <submittedName>
        <fullName evidence="2">Uncharacterized protein</fullName>
    </submittedName>
</protein>
<evidence type="ECO:0000313" key="2">
    <source>
        <dbReference type="EMBL" id="UYU18474.1"/>
    </source>
</evidence>
<dbReference type="GeneID" id="76731697"/>
<keyword evidence="1" id="KW-0472">Membrane</keyword>
<proteinExistence type="predicted"/>
<dbReference type="EMBL" id="CP109831">
    <property type="protein sequence ID" value="UYU18474.1"/>
    <property type="molecule type" value="Genomic_DNA"/>
</dbReference>
<name>A0AAX3E8B6_9EURY</name>
<feature type="transmembrane region" description="Helical" evidence="1">
    <location>
        <begin position="20"/>
        <end position="41"/>
    </location>
</feature>
<dbReference type="KEGG" id="msum:OH143_12355"/>
<keyword evidence="3" id="KW-1185">Reference proteome</keyword>
<gene>
    <name evidence="2" type="ORF">OH143_12355</name>
</gene>